<dbReference type="InterPro" id="IPR015947">
    <property type="entry name" value="PUA-like_sf"/>
</dbReference>
<organism evidence="2 3">
    <name type="scientific">Deinococcus koreensis</name>
    <dbReference type="NCBI Taxonomy" id="2054903"/>
    <lineage>
        <taxon>Bacteria</taxon>
        <taxon>Thermotogati</taxon>
        <taxon>Deinococcota</taxon>
        <taxon>Deinococci</taxon>
        <taxon>Deinococcales</taxon>
        <taxon>Deinococcaceae</taxon>
        <taxon>Deinococcus</taxon>
    </lineage>
</organism>
<dbReference type="SUPFAM" id="SSF88697">
    <property type="entry name" value="PUA domain-like"/>
    <property type="match status" value="1"/>
</dbReference>
<dbReference type="Pfam" id="PF02190">
    <property type="entry name" value="LON_substr_bdg"/>
    <property type="match status" value="1"/>
</dbReference>
<dbReference type="PANTHER" id="PTHR46732:SF8">
    <property type="entry name" value="ATP-DEPENDENT PROTEASE LA (LON) DOMAIN PROTEIN"/>
    <property type="match status" value="1"/>
</dbReference>
<comment type="caution">
    <text evidence="2">The sequence shown here is derived from an EMBL/GenBank/DDBJ whole genome shotgun (WGS) entry which is preliminary data.</text>
</comment>
<dbReference type="PANTHER" id="PTHR46732">
    <property type="entry name" value="ATP-DEPENDENT PROTEASE LA (LON) DOMAIN PROTEIN"/>
    <property type="match status" value="1"/>
</dbReference>
<accession>A0A2K3UUK8</accession>
<evidence type="ECO:0000313" key="2">
    <source>
        <dbReference type="EMBL" id="PNY80208.1"/>
    </source>
</evidence>
<proteinExistence type="predicted"/>
<evidence type="ECO:0000313" key="3">
    <source>
        <dbReference type="Proteomes" id="UP000236379"/>
    </source>
</evidence>
<name>A0A2K3UUK8_9DEIO</name>
<dbReference type="SMART" id="SM00464">
    <property type="entry name" value="LON"/>
    <property type="match status" value="1"/>
</dbReference>
<dbReference type="EMBL" id="PPPD01000001">
    <property type="protein sequence ID" value="PNY80208.1"/>
    <property type="molecule type" value="Genomic_DNA"/>
</dbReference>
<reference evidence="2 3" key="1">
    <citation type="submission" date="2018-01" db="EMBL/GenBank/DDBJ databases">
        <title>Deinococcus koreensis sp. nov., a radiation-resistant bacterium isolated from river water.</title>
        <authorList>
            <person name="Choi A."/>
        </authorList>
    </citation>
    <scope>NUCLEOTIDE SEQUENCE [LARGE SCALE GENOMIC DNA]</scope>
    <source>
        <strain evidence="2 3">SJW1-2</strain>
    </source>
</reference>
<gene>
    <name evidence="2" type="ORF">CVO96_01505</name>
</gene>
<keyword evidence="3" id="KW-1185">Reference proteome</keyword>
<dbReference type="PROSITE" id="PS51787">
    <property type="entry name" value="LON_N"/>
    <property type="match status" value="1"/>
</dbReference>
<feature type="domain" description="Lon N-terminal" evidence="1">
    <location>
        <begin position="3"/>
        <end position="195"/>
    </location>
</feature>
<dbReference type="Gene3D" id="1.20.58.1480">
    <property type="match status" value="1"/>
</dbReference>
<dbReference type="InterPro" id="IPR046336">
    <property type="entry name" value="Lon_prtase_N_sf"/>
</dbReference>
<evidence type="ECO:0000259" key="1">
    <source>
        <dbReference type="PROSITE" id="PS51787"/>
    </source>
</evidence>
<protein>
    <submittedName>
        <fullName evidence="2">Peptidase S16</fullName>
    </submittedName>
</protein>
<dbReference type="Gene3D" id="2.30.130.40">
    <property type="entry name" value="LON domain-like"/>
    <property type="match status" value="1"/>
</dbReference>
<dbReference type="OrthoDB" id="25394at2"/>
<dbReference type="InterPro" id="IPR003111">
    <property type="entry name" value="Lon_prtase_N"/>
</dbReference>
<dbReference type="Proteomes" id="UP000236379">
    <property type="component" value="Unassembled WGS sequence"/>
</dbReference>
<sequence>MALPLFPLPNLVLFPAVALPLYVFEERYRALLRDVQSSGEPFGIVRVLAASQTSDRPFQERVSRVGTLAHLHQAQLHDDGTSTIVVVGGERFEVEEFHTDHPYLSADVRLWPLERDPLGEEAAQASARHLLSSVLRLRPEDAQELRQAAPDDPLLLASFAANVLPLDGAQREEVLRAPTLLDRLELLLGMVPSSAKLMN</sequence>
<dbReference type="AlphaFoldDB" id="A0A2K3UUK8"/>